<dbReference type="InterPro" id="IPR011257">
    <property type="entry name" value="DNA_glycosylase"/>
</dbReference>
<dbReference type="OrthoDB" id="9785929at2"/>
<keyword evidence="4" id="KW-0234">DNA repair</keyword>
<name>A0A4Q0ML28_9HYPH</name>
<dbReference type="EC" id="3.2.2.21" evidence="2"/>
<dbReference type="Pfam" id="PF00730">
    <property type="entry name" value="HhH-GPD"/>
    <property type="match status" value="1"/>
</dbReference>
<keyword evidence="8" id="KW-1185">Reference proteome</keyword>
<dbReference type="PANTHER" id="PTHR43003:SF13">
    <property type="entry name" value="DNA-3-METHYLADENINE GLYCOSYLASE 2"/>
    <property type="match status" value="1"/>
</dbReference>
<feature type="region of interest" description="Disordered" evidence="5">
    <location>
        <begin position="1"/>
        <end position="22"/>
    </location>
</feature>
<protein>
    <recommendedName>
        <fullName evidence="2">DNA-3-methyladenine glycosylase II</fullName>
        <ecNumber evidence="2">3.2.2.21</ecNumber>
    </recommendedName>
</protein>
<dbReference type="GO" id="GO:0043916">
    <property type="term" value="F:DNA-7-methylguanine glycosylase activity"/>
    <property type="evidence" value="ECO:0007669"/>
    <property type="project" value="TreeGrafter"/>
</dbReference>
<dbReference type="GO" id="GO:0006285">
    <property type="term" value="P:base-excision repair, AP site formation"/>
    <property type="evidence" value="ECO:0007669"/>
    <property type="project" value="TreeGrafter"/>
</dbReference>
<gene>
    <name evidence="7" type="ORF">EK403_09225</name>
</gene>
<reference evidence="7 8" key="1">
    <citation type="submission" date="2018-12" db="EMBL/GenBank/DDBJ databases">
        <title>bacterium Hansschlegelia zhihuaiae S113.</title>
        <authorList>
            <person name="He J."/>
        </authorList>
    </citation>
    <scope>NUCLEOTIDE SEQUENCE [LARGE SCALE GENOMIC DNA]</scope>
    <source>
        <strain evidence="7 8">S 113</strain>
    </source>
</reference>
<sequence>MARRALGRDGDDGSRGLLPGQHPHALDAGRLAQLAEALTHGGVVSASSLPERARVLRVRPVPHDRILTKAQLDAALDALCALDPRMAALRREAAEPPLRTLSPDLAGLVWLVNSQLISVTAARAIHARVEAALGAIDHESLSAAPDEVFRAAGMSRGKLRTVRALCAAVENGLDIEGLGRLDEAEARATLVAIPGIGPWTADVFLLFAHGRADAYPGGDVAVQAALKEAFDLPVRPDRVEAERLAEGWRPLRGVAAQLLWAYYLRKRGGRDAAPTPSRPAAVEEII</sequence>
<dbReference type="GO" id="GO:0008725">
    <property type="term" value="F:DNA-3-methyladenine glycosylase activity"/>
    <property type="evidence" value="ECO:0007669"/>
    <property type="project" value="TreeGrafter"/>
</dbReference>
<dbReference type="Gene3D" id="1.10.1670.40">
    <property type="match status" value="1"/>
</dbReference>
<dbReference type="Gene3D" id="1.10.340.30">
    <property type="entry name" value="Hypothetical protein, domain 2"/>
    <property type="match status" value="1"/>
</dbReference>
<dbReference type="Proteomes" id="UP000289708">
    <property type="component" value="Unassembled WGS sequence"/>
</dbReference>
<dbReference type="GO" id="GO:0032993">
    <property type="term" value="C:protein-DNA complex"/>
    <property type="evidence" value="ECO:0007669"/>
    <property type="project" value="TreeGrafter"/>
</dbReference>
<evidence type="ECO:0000256" key="4">
    <source>
        <dbReference type="ARBA" id="ARBA00023204"/>
    </source>
</evidence>
<dbReference type="EMBL" id="RYFI01000007">
    <property type="protein sequence ID" value="RXF73756.1"/>
    <property type="molecule type" value="Genomic_DNA"/>
</dbReference>
<evidence type="ECO:0000259" key="6">
    <source>
        <dbReference type="SMART" id="SM00478"/>
    </source>
</evidence>
<organism evidence="7 8">
    <name type="scientific">Hansschlegelia zhihuaiae</name>
    <dbReference type="NCBI Taxonomy" id="405005"/>
    <lineage>
        <taxon>Bacteria</taxon>
        <taxon>Pseudomonadati</taxon>
        <taxon>Pseudomonadota</taxon>
        <taxon>Alphaproteobacteria</taxon>
        <taxon>Hyphomicrobiales</taxon>
        <taxon>Methylopilaceae</taxon>
        <taxon>Hansschlegelia</taxon>
    </lineage>
</organism>
<comment type="caution">
    <text evidence="7">The sequence shown here is derived from an EMBL/GenBank/DDBJ whole genome shotgun (WGS) entry which is preliminary data.</text>
</comment>
<evidence type="ECO:0000256" key="5">
    <source>
        <dbReference type="SAM" id="MobiDB-lite"/>
    </source>
</evidence>
<dbReference type="InterPro" id="IPR051912">
    <property type="entry name" value="Alkylbase_DNA_Glycosylase/TA"/>
</dbReference>
<accession>A0A4Q0ML28</accession>
<dbReference type="SUPFAM" id="SSF48150">
    <property type="entry name" value="DNA-glycosylase"/>
    <property type="match status" value="1"/>
</dbReference>
<comment type="catalytic activity">
    <reaction evidence="1">
        <text>Hydrolysis of alkylated DNA, releasing 3-methyladenine, 3-methylguanine, 7-methylguanine and 7-methyladenine.</text>
        <dbReference type="EC" id="3.2.2.21"/>
    </reaction>
</comment>
<evidence type="ECO:0000256" key="1">
    <source>
        <dbReference type="ARBA" id="ARBA00000086"/>
    </source>
</evidence>
<evidence type="ECO:0000256" key="3">
    <source>
        <dbReference type="ARBA" id="ARBA00022763"/>
    </source>
</evidence>
<keyword evidence="3" id="KW-0227">DNA damage</keyword>
<dbReference type="AlphaFoldDB" id="A0A4Q0ML28"/>
<evidence type="ECO:0000256" key="2">
    <source>
        <dbReference type="ARBA" id="ARBA00012000"/>
    </source>
</evidence>
<evidence type="ECO:0000313" key="7">
    <source>
        <dbReference type="EMBL" id="RXF73756.1"/>
    </source>
</evidence>
<feature type="compositionally biased region" description="Basic and acidic residues" evidence="5">
    <location>
        <begin position="1"/>
        <end position="14"/>
    </location>
</feature>
<proteinExistence type="predicted"/>
<dbReference type="InterPro" id="IPR003265">
    <property type="entry name" value="HhH-GPD_domain"/>
</dbReference>
<dbReference type="GO" id="GO:0006307">
    <property type="term" value="P:DNA alkylation repair"/>
    <property type="evidence" value="ECO:0007669"/>
    <property type="project" value="TreeGrafter"/>
</dbReference>
<evidence type="ECO:0000313" key="8">
    <source>
        <dbReference type="Proteomes" id="UP000289708"/>
    </source>
</evidence>
<dbReference type="CDD" id="cd00056">
    <property type="entry name" value="ENDO3c"/>
    <property type="match status" value="1"/>
</dbReference>
<feature type="domain" description="HhH-GPD" evidence="6">
    <location>
        <begin position="120"/>
        <end position="264"/>
    </location>
</feature>
<dbReference type="PANTHER" id="PTHR43003">
    <property type="entry name" value="DNA-3-METHYLADENINE GLYCOSYLASE"/>
    <property type="match status" value="1"/>
</dbReference>
<dbReference type="SMART" id="SM00478">
    <property type="entry name" value="ENDO3c"/>
    <property type="match status" value="1"/>
</dbReference>
<dbReference type="GO" id="GO:0032131">
    <property type="term" value="F:alkylated DNA binding"/>
    <property type="evidence" value="ECO:0007669"/>
    <property type="project" value="TreeGrafter"/>
</dbReference>
<dbReference type="GO" id="GO:0005737">
    <property type="term" value="C:cytoplasm"/>
    <property type="evidence" value="ECO:0007669"/>
    <property type="project" value="TreeGrafter"/>
</dbReference>